<accession>A0AA91PAD4</accession>
<sequence>MIFADDIAVMQQSGIRKSDSDFQPRQCLVDLPHHFFVRFRRQSQDHPCRASETRYVEELLGLEVRVNNQAGPDFGDSRDQAAPCQRVIAVEHRYFCVSGLISVLAKKGST</sequence>
<evidence type="ECO:0000313" key="1">
    <source>
        <dbReference type="EMBL" id="OSC22964.1"/>
    </source>
</evidence>
<protein>
    <submittedName>
        <fullName evidence="1">Uncharacterized protein</fullName>
    </submittedName>
</protein>
<dbReference type="AlphaFoldDB" id="A0AA91PAD4"/>
<proteinExistence type="predicted"/>
<gene>
    <name evidence="1" type="ORF">B8W67_19965</name>
</gene>
<name>A0AA91PAD4_9MYCO</name>
<dbReference type="Proteomes" id="UP000193577">
    <property type="component" value="Unassembled WGS sequence"/>
</dbReference>
<comment type="caution">
    <text evidence="1">The sequence shown here is derived from an EMBL/GenBank/DDBJ whole genome shotgun (WGS) entry which is preliminary data.</text>
</comment>
<dbReference type="EMBL" id="NCXO01000096">
    <property type="protein sequence ID" value="OSC22964.1"/>
    <property type="molecule type" value="Genomic_DNA"/>
</dbReference>
<organism evidence="1 2">
    <name type="scientific">Mycolicibacillus koreensis</name>
    <dbReference type="NCBI Taxonomy" id="1069220"/>
    <lineage>
        <taxon>Bacteria</taxon>
        <taxon>Bacillati</taxon>
        <taxon>Actinomycetota</taxon>
        <taxon>Actinomycetes</taxon>
        <taxon>Mycobacteriales</taxon>
        <taxon>Mycobacteriaceae</taxon>
        <taxon>Mycolicibacillus</taxon>
    </lineage>
</organism>
<reference evidence="1 2" key="1">
    <citation type="submission" date="2017-04" db="EMBL/GenBank/DDBJ databases">
        <title>The new phylogeny of genus Mycobacterium.</title>
        <authorList>
            <person name="Tortoli E."/>
            <person name="Trovato A."/>
            <person name="Cirillo D.M."/>
        </authorList>
    </citation>
    <scope>NUCLEOTIDE SEQUENCE [LARGE SCALE GENOMIC DNA]</scope>
    <source>
        <strain evidence="1 2">KCTC 19819</strain>
    </source>
</reference>
<keyword evidence="2" id="KW-1185">Reference proteome</keyword>
<evidence type="ECO:0000313" key="2">
    <source>
        <dbReference type="Proteomes" id="UP000193577"/>
    </source>
</evidence>